<dbReference type="GO" id="GO:0060271">
    <property type="term" value="P:cilium assembly"/>
    <property type="evidence" value="ECO:0007669"/>
    <property type="project" value="TreeGrafter"/>
</dbReference>
<dbReference type="InterPro" id="IPR032402">
    <property type="entry name" value="AbLIM_anchor"/>
</dbReference>
<dbReference type="FunFam" id="2.10.110.10:FF:000004">
    <property type="entry name" value="actin-binding LIM protein 1 isoform X1"/>
    <property type="match status" value="1"/>
</dbReference>
<dbReference type="PROSITE" id="PS50023">
    <property type="entry name" value="LIM_DOMAIN_2"/>
    <property type="match status" value="3"/>
</dbReference>
<dbReference type="InterPro" id="IPR003128">
    <property type="entry name" value="Villin_headpiece"/>
</dbReference>
<feature type="region of interest" description="Disordered" evidence="9">
    <location>
        <begin position="310"/>
        <end position="331"/>
    </location>
</feature>
<dbReference type="GO" id="GO:0007010">
    <property type="term" value="P:cytoskeleton organization"/>
    <property type="evidence" value="ECO:0007669"/>
    <property type="project" value="InterPro"/>
</dbReference>
<dbReference type="PROSITE" id="PS51089">
    <property type="entry name" value="HP"/>
    <property type="match status" value="1"/>
</dbReference>
<feature type="domain" description="LIM zinc-binding" evidence="10">
    <location>
        <begin position="81"/>
        <end position="140"/>
    </location>
</feature>
<evidence type="ECO:0000256" key="5">
    <source>
        <dbReference type="ARBA" id="ARBA00022737"/>
    </source>
</evidence>
<organism evidence="12 13">
    <name type="scientific">Microcebus murinus</name>
    <name type="common">Gray mouse lemur</name>
    <name type="synonym">Lemur murinus</name>
    <dbReference type="NCBI Taxonomy" id="30608"/>
    <lineage>
        <taxon>Eukaryota</taxon>
        <taxon>Metazoa</taxon>
        <taxon>Chordata</taxon>
        <taxon>Craniata</taxon>
        <taxon>Vertebrata</taxon>
        <taxon>Euteleostomi</taxon>
        <taxon>Mammalia</taxon>
        <taxon>Eutheria</taxon>
        <taxon>Euarchontoglires</taxon>
        <taxon>Primates</taxon>
        <taxon>Strepsirrhini</taxon>
        <taxon>Lemuriformes</taxon>
        <taxon>Cheirogaleidae</taxon>
        <taxon>Microcebus</taxon>
    </lineage>
</organism>
<dbReference type="GO" id="GO:0046872">
    <property type="term" value="F:metal ion binding"/>
    <property type="evidence" value="ECO:0007669"/>
    <property type="project" value="UniProtKB-KW"/>
</dbReference>
<dbReference type="SMART" id="SM00132">
    <property type="entry name" value="LIM"/>
    <property type="match status" value="4"/>
</dbReference>
<feature type="domain" description="HP" evidence="11">
    <location>
        <begin position="519"/>
        <end position="587"/>
    </location>
</feature>
<evidence type="ECO:0000256" key="4">
    <source>
        <dbReference type="ARBA" id="ARBA00022723"/>
    </source>
</evidence>
<dbReference type="Pfam" id="PF00412">
    <property type="entry name" value="LIM"/>
    <property type="match status" value="4"/>
</dbReference>
<evidence type="ECO:0000256" key="9">
    <source>
        <dbReference type="SAM" id="MobiDB-lite"/>
    </source>
</evidence>
<dbReference type="RefSeq" id="XP_020139344.1">
    <property type="nucleotide sequence ID" value="XM_020283755.1"/>
</dbReference>
<keyword evidence="3" id="KW-0597">Phosphoprotein</keyword>
<sequence>MNSSIPYQQNPYNPRSSPNVIQCYRCGDTCKGEVVRVHNNHFHIQCFTCQVCGCGLAQSGFFFKNQEYICTQDYQQLYGTRCDSCRDFITGEVISALGRTYHPKCFVCSLCRKPFPIGDKVTFSGKECVCQTCSQSMASSKPIKIRGPSHCAGCKEEIKHGQSLLALDKQWHVSCFKCQTCSVILTGEYISKDGVPYCESDYHSQFGIKCETCDRYISGRVLEAGGKHYHPTCARCVRCHQMFTEGEEMYLTGSEVWHPICKQAARAEKKLKHRRTSETSISPPGSSIGSPNRVICDIYENLDLRQRRASSPGYIDSPTYSRQGMSPTFSRSPHHYYRSAGDSNIYRKPPIYKRHGDLSTATKSKTSEDISQASKYSPAYSPDPYYAAESEYWTYHGSPKVPRARRFSSGEEDDFDRSMHKLQSGIGRLILKEEMKARSSSYADPWTPPRSSTSSREALHTAGYEMSLNGSPRSHYLADSDPLISKSASLPAYRRNGLHRTPSADLFHYDSMNAVNWGMREYKIYPYELLLVTTRGRNRLPKDVDRTRLERHLSQEEFYQVFGMTISEFNRLALWKRNELKKQARLF</sequence>
<dbReference type="PANTHER" id="PTHR24213:SF0">
    <property type="entry name" value="ACTIN-BINDING LIM PROTEIN 3"/>
    <property type="match status" value="1"/>
</dbReference>
<dbReference type="CTD" id="22885"/>
<dbReference type="Gene3D" id="1.10.950.10">
    <property type="entry name" value="Villin headpiece domain"/>
    <property type="match status" value="1"/>
</dbReference>
<keyword evidence="13" id="KW-1185">Reference proteome</keyword>
<dbReference type="AlphaFoldDB" id="A0A8B7WVN0"/>
<dbReference type="InterPro" id="IPR001781">
    <property type="entry name" value="Znf_LIM"/>
</dbReference>
<reference evidence="12" key="1">
    <citation type="submission" date="2016-12" db="EMBL/GenBank/DDBJ databases">
        <title>Mouse lemur reference genome and diversity panel.</title>
        <authorList>
            <person name="Harris R."/>
            <person name="Larsen P."/>
            <person name="Liu Y."/>
            <person name="Hughes D.S."/>
            <person name="Murali S."/>
            <person name="Raveendran M."/>
            <person name="Korchina V."/>
            <person name="Wang M."/>
            <person name="Jhangiani S."/>
            <person name="Bandaranaike D."/>
            <person name="Bellair M."/>
            <person name="Blankenburg K."/>
            <person name="Chao H."/>
            <person name="Dahdouli M."/>
            <person name="Dinh H."/>
            <person name="Doddapaneni H."/>
            <person name="English A."/>
            <person name="Firestine M."/>
            <person name="Gnanaolivu R."/>
            <person name="Gross S."/>
            <person name="Hernandez B."/>
            <person name="Javaid M."/>
            <person name="Jayaseelan J."/>
            <person name="Jones J."/>
            <person name="Khan Z."/>
            <person name="Kovar C."/>
            <person name="Kurapati P."/>
            <person name="Le B."/>
            <person name="Lee S."/>
            <person name="Li M."/>
            <person name="Mathew T."/>
            <person name="Narasimhan A."/>
            <person name="Ngo D."/>
            <person name="Nguyen L."/>
            <person name="Okwuonu G."/>
            <person name="Ongeri F."/>
            <person name="Osuji N."/>
            <person name="Pu L.-L."/>
            <person name="Puazo M."/>
            <person name="Quiroz J."/>
            <person name="Raj R."/>
            <person name="Rajbhandari K."/>
            <person name="Reid J.G."/>
            <person name="Santibanez J."/>
            <person name="Sexton D."/>
            <person name="Skinner E."/>
            <person name="Vee V."/>
            <person name="Weissenberger G."/>
            <person name="Wu Y."/>
            <person name="Xin Y."/>
            <person name="Han Y."/>
            <person name="Campbell C."/>
            <person name="Brown A."/>
            <person name="Sullivan B."/>
            <person name="Shelton J."/>
            <person name="Brown S."/>
            <person name="Dudchenko O."/>
            <person name="Machol I."/>
            <person name="Durand N."/>
            <person name="Shamim M."/>
            <person name="Lieberman A."/>
            <person name="Muzny D.M."/>
            <person name="Richards S."/>
            <person name="Yoder A."/>
            <person name="Worley K.C."/>
            <person name="Rogers J."/>
            <person name="Gibbs R.A."/>
        </authorList>
    </citation>
    <scope>NUCLEOTIDE SEQUENCE [LARGE SCALE GENOMIC DNA]</scope>
</reference>
<dbReference type="InterPro" id="IPR036886">
    <property type="entry name" value="Villin_headpiece_dom_sf"/>
</dbReference>
<dbReference type="GO" id="GO:0030032">
    <property type="term" value="P:lamellipodium assembly"/>
    <property type="evidence" value="ECO:0007669"/>
    <property type="project" value="TreeGrafter"/>
</dbReference>
<comment type="subcellular location">
    <subcellularLocation>
        <location evidence="1">Cytoplasm</location>
    </subcellularLocation>
</comment>
<dbReference type="Proteomes" id="UP000694394">
    <property type="component" value="Chromosome 23"/>
</dbReference>
<dbReference type="GO" id="GO:0001725">
    <property type="term" value="C:stress fiber"/>
    <property type="evidence" value="ECO:0007669"/>
    <property type="project" value="TreeGrafter"/>
</dbReference>
<dbReference type="GeneTree" id="ENSGT00950000182850"/>
<dbReference type="EMBL" id="ABDC03027526">
    <property type="status" value="NOT_ANNOTATED_CDS"/>
    <property type="molecule type" value="Genomic_DNA"/>
</dbReference>
<evidence type="ECO:0000256" key="7">
    <source>
        <dbReference type="ARBA" id="ARBA00023038"/>
    </source>
</evidence>
<evidence type="ECO:0000259" key="10">
    <source>
        <dbReference type="PROSITE" id="PS50023"/>
    </source>
</evidence>
<evidence type="ECO:0000256" key="1">
    <source>
        <dbReference type="ARBA" id="ARBA00004496"/>
    </source>
</evidence>
<dbReference type="SUPFAM" id="SSF47050">
    <property type="entry name" value="VHP, Villin headpiece domain"/>
    <property type="match status" value="1"/>
</dbReference>
<reference evidence="12" key="2">
    <citation type="submission" date="2025-08" db="UniProtKB">
        <authorList>
            <consortium name="Ensembl"/>
        </authorList>
    </citation>
    <scope>IDENTIFICATION</scope>
</reference>
<dbReference type="PANTHER" id="PTHR24213">
    <property type="entry name" value="ACTIN-BINDING LIM PROTEIN"/>
    <property type="match status" value="1"/>
</dbReference>
<dbReference type="InterPro" id="IPR051618">
    <property type="entry name" value="Actin-binding_LIM"/>
</dbReference>
<dbReference type="SUPFAM" id="SSF57716">
    <property type="entry name" value="Glucocorticoid receptor-like (DNA-binding domain)"/>
    <property type="match status" value="6"/>
</dbReference>
<feature type="compositionally biased region" description="Polar residues" evidence="9">
    <location>
        <begin position="359"/>
        <end position="372"/>
    </location>
</feature>
<dbReference type="FunFam" id="2.10.110.10:FF:000024">
    <property type="entry name" value="actin-binding LIM protein 1 isoform X1"/>
    <property type="match status" value="1"/>
</dbReference>
<dbReference type="FunFam" id="2.10.110.10:FF:000003">
    <property type="entry name" value="actin-binding LIM protein 1 isoform X1"/>
    <property type="match status" value="1"/>
</dbReference>
<feature type="domain" description="LIM zinc-binding" evidence="10">
    <location>
        <begin position="21"/>
        <end position="80"/>
    </location>
</feature>
<dbReference type="Pfam" id="PF02209">
    <property type="entry name" value="VHP"/>
    <property type="match status" value="1"/>
</dbReference>
<reference evidence="12" key="3">
    <citation type="submission" date="2025-09" db="UniProtKB">
        <authorList>
            <consortium name="Ensembl"/>
        </authorList>
    </citation>
    <scope>IDENTIFICATION</scope>
</reference>
<dbReference type="PROSITE" id="PS00478">
    <property type="entry name" value="LIM_DOMAIN_1"/>
    <property type="match status" value="3"/>
</dbReference>
<feature type="compositionally biased region" description="Polar residues" evidence="9">
    <location>
        <begin position="318"/>
        <end position="331"/>
    </location>
</feature>
<proteinExistence type="predicted"/>
<dbReference type="Gene3D" id="2.10.110.10">
    <property type="entry name" value="Cysteine Rich Protein"/>
    <property type="match status" value="4"/>
</dbReference>
<evidence type="ECO:0000256" key="8">
    <source>
        <dbReference type="PROSITE-ProRule" id="PRU00125"/>
    </source>
</evidence>
<keyword evidence="7 8" id="KW-0440">LIM domain</keyword>
<keyword evidence="4 8" id="KW-0479">Metal-binding</keyword>
<feature type="region of interest" description="Disordered" evidence="9">
    <location>
        <begin position="354"/>
        <end position="378"/>
    </location>
</feature>
<evidence type="ECO:0000256" key="3">
    <source>
        <dbReference type="ARBA" id="ARBA00022553"/>
    </source>
</evidence>
<dbReference type="CDD" id="cd09327">
    <property type="entry name" value="LIM1_abLIM"/>
    <property type="match status" value="1"/>
</dbReference>
<dbReference type="CDD" id="cd09328">
    <property type="entry name" value="LIM2_abLIM"/>
    <property type="match status" value="1"/>
</dbReference>
<name>A0A8B7WVN0_MICMU</name>
<feature type="domain" description="LIM zinc-binding" evidence="10">
    <location>
        <begin position="149"/>
        <end position="208"/>
    </location>
</feature>
<evidence type="ECO:0000313" key="13">
    <source>
        <dbReference type="Proteomes" id="UP000694394"/>
    </source>
</evidence>
<evidence type="ECO:0000259" key="11">
    <source>
        <dbReference type="PROSITE" id="PS51089"/>
    </source>
</evidence>
<dbReference type="CDD" id="cd09330">
    <property type="entry name" value="LIM4_abLIM"/>
    <property type="match status" value="1"/>
</dbReference>
<dbReference type="Pfam" id="PF16182">
    <property type="entry name" value="AbLIM_anchor"/>
    <property type="match status" value="2"/>
</dbReference>
<keyword evidence="6 8" id="KW-0862">Zinc</keyword>
<evidence type="ECO:0000313" key="12">
    <source>
        <dbReference type="Ensembl" id="ENSMICP00000025939.2"/>
    </source>
</evidence>
<dbReference type="FunFam" id="1.10.950.10:FF:000001">
    <property type="entry name" value="actin-binding LIM protein 1 isoform X2"/>
    <property type="match status" value="1"/>
</dbReference>
<evidence type="ECO:0000256" key="6">
    <source>
        <dbReference type="ARBA" id="ARBA00022833"/>
    </source>
</evidence>
<keyword evidence="2" id="KW-0963">Cytoplasm</keyword>
<dbReference type="Ensembl" id="ENSMICT00000027778.2">
    <property type="protein sequence ID" value="ENSMICP00000025939.2"/>
    <property type="gene ID" value="ENSMICG00000002582.3"/>
</dbReference>
<dbReference type="SMART" id="SM00153">
    <property type="entry name" value="VHP"/>
    <property type="match status" value="1"/>
</dbReference>
<protein>
    <submittedName>
        <fullName evidence="12">Actin binding LIM protein family member 3</fullName>
    </submittedName>
</protein>
<dbReference type="FunFam" id="2.10.110.10:FF:000007">
    <property type="entry name" value="actin-binding LIM protein 1 isoform X1"/>
    <property type="match status" value="1"/>
</dbReference>
<dbReference type="GO" id="GO:0051015">
    <property type="term" value="F:actin filament binding"/>
    <property type="evidence" value="ECO:0007669"/>
    <property type="project" value="TreeGrafter"/>
</dbReference>
<accession>A0A8B7WVN0</accession>
<gene>
    <name evidence="12" type="primary">ABLIM3</name>
</gene>
<dbReference type="GO" id="GO:0005737">
    <property type="term" value="C:cytoplasm"/>
    <property type="evidence" value="ECO:0007669"/>
    <property type="project" value="UniProtKB-SubCell"/>
</dbReference>
<keyword evidence="5" id="KW-0677">Repeat</keyword>
<dbReference type="CDD" id="cd09329">
    <property type="entry name" value="LIM3_abLIM"/>
    <property type="match status" value="1"/>
</dbReference>
<evidence type="ECO:0000256" key="2">
    <source>
        <dbReference type="ARBA" id="ARBA00022490"/>
    </source>
</evidence>